<dbReference type="InterPro" id="IPR011006">
    <property type="entry name" value="CheY-like_superfamily"/>
</dbReference>
<dbReference type="SMART" id="SM00448">
    <property type="entry name" value="REC"/>
    <property type="match status" value="1"/>
</dbReference>
<protein>
    <recommendedName>
        <fullName evidence="3">Response regulatory domain-containing protein</fullName>
    </recommendedName>
</protein>
<evidence type="ECO:0000256" key="1">
    <source>
        <dbReference type="ARBA" id="ARBA00022553"/>
    </source>
</evidence>
<evidence type="ECO:0000256" key="2">
    <source>
        <dbReference type="PROSITE-ProRule" id="PRU00169"/>
    </source>
</evidence>
<dbReference type="CDD" id="cd17546">
    <property type="entry name" value="REC_hyHK_CKI1_RcsC-like"/>
    <property type="match status" value="1"/>
</dbReference>
<reference evidence="4 5" key="1">
    <citation type="submission" date="2018-06" db="EMBL/GenBank/DDBJ databases">
        <title>Genome Sequence of the Brown Rot Fungal Pathogen Monilinia fructigena.</title>
        <authorList>
            <person name="Landi L."/>
            <person name="De Miccolis Angelini R.M."/>
            <person name="Pollastro S."/>
            <person name="Abate D."/>
            <person name="Faretra F."/>
            <person name="Romanazzi G."/>
        </authorList>
    </citation>
    <scope>NUCLEOTIDE SEQUENCE [LARGE SCALE GENOMIC DNA]</scope>
    <source>
        <strain evidence="4 5">Mfrg269</strain>
    </source>
</reference>
<feature type="domain" description="Response regulatory" evidence="3">
    <location>
        <begin position="13"/>
        <end position="143"/>
    </location>
</feature>
<dbReference type="Pfam" id="PF00072">
    <property type="entry name" value="Response_reg"/>
    <property type="match status" value="1"/>
</dbReference>
<dbReference type="Proteomes" id="UP000249056">
    <property type="component" value="Unassembled WGS sequence"/>
</dbReference>
<dbReference type="Gene3D" id="3.40.50.2300">
    <property type="match status" value="1"/>
</dbReference>
<evidence type="ECO:0000313" key="5">
    <source>
        <dbReference type="Proteomes" id="UP000249056"/>
    </source>
</evidence>
<dbReference type="PROSITE" id="PS50110">
    <property type="entry name" value="RESPONSE_REGULATORY"/>
    <property type="match status" value="1"/>
</dbReference>
<dbReference type="InterPro" id="IPR001789">
    <property type="entry name" value="Sig_transdc_resp-reg_receiver"/>
</dbReference>
<proteinExistence type="predicted"/>
<dbReference type="AlphaFoldDB" id="A0A395IEN7"/>
<evidence type="ECO:0000313" key="4">
    <source>
        <dbReference type="EMBL" id="RAL58832.1"/>
    </source>
</evidence>
<keyword evidence="5" id="KW-1185">Reference proteome</keyword>
<gene>
    <name evidence="4" type="ORF">DID88_009142</name>
</gene>
<dbReference type="PANTHER" id="PTHR45339">
    <property type="entry name" value="HYBRID SIGNAL TRANSDUCTION HISTIDINE KINASE J"/>
    <property type="match status" value="1"/>
</dbReference>
<dbReference type="GO" id="GO:0000160">
    <property type="term" value="P:phosphorelay signal transduction system"/>
    <property type="evidence" value="ECO:0007669"/>
    <property type="project" value="InterPro"/>
</dbReference>
<feature type="modified residue" description="4-aspartylphosphate" evidence="2">
    <location>
        <position position="64"/>
    </location>
</feature>
<comment type="caution">
    <text evidence="4">The sequence shown here is derived from an EMBL/GenBank/DDBJ whole genome shotgun (WGS) entry which is preliminary data.</text>
</comment>
<accession>A0A395IEN7</accession>
<evidence type="ECO:0000259" key="3">
    <source>
        <dbReference type="PROSITE" id="PS50110"/>
    </source>
</evidence>
<keyword evidence="1 2" id="KW-0597">Phosphoprotein</keyword>
<dbReference type="SUPFAM" id="SSF52172">
    <property type="entry name" value="CheY-like"/>
    <property type="match status" value="1"/>
</dbReference>
<dbReference type="EMBL" id="QKRW01000067">
    <property type="protein sequence ID" value="RAL58832.1"/>
    <property type="molecule type" value="Genomic_DNA"/>
</dbReference>
<sequence length="171" mass="19481">MELPPQPKTRNLNVLVAEDNPLNSRLLEERLRKRGHVATVKINGQACADAVKTSPDGFDIVLMDIQMPIANGFESTSMIRSFEKKTNPLISQRASVYGRLPIIAVSASLDEQKREKYIDCGFDGWILKPINFKKLEEILESVEDNQKREKLLYGNENVVWWKGGWLRLKGI</sequence>
<organism evidence="4 5">
    <name type="scientific">Monilinia fructigena</name>
    <dbReference type="NCBI Taxonomy" id="38457"/>
    <lineage>
        <taxon>Eukaryota</taxon>
        <taxon>Fungi</taxon>
        <taxon>Dikarya</taxon>
        <taxon>Ascomycota</taxon>
        <taxon>Pezizomycotina</taxon>
        <taxon>Leotiomycetes</taxon>
        <taxon>Helotiales</taxon>
        <taxon>Sclerotiniaceae</taxon>
        <taxon>Monilinia</taxon>
    </lineage>
</organism>
<dbReference type="PANTHER" id="PTHR45339:SF3">
    <property type="entry name" value="HISTIDINE KINASE"/>
    <property type="match status" value="1"/>
</dbReference>
<dbReference type="OrthoDB" id="303614at2759"/>
<name>A0A395IEN7_9HELO</name>